<dbReference type="Proteomes" id="UP000247832">
    <property type="component" value="Unassembled WGS sequence"/>
</dbReference>
<feature type="domain" description="AbiEi antitoxin N-terminal" evidence="2">
    <location>
        <begin position="18"/>
        <end position="53"/>
    </location>
</feature>
<evidence type="ECO:0000313" key="4">
    <source>
        <dbReference type="Proteomes" id="UP000247832"/>
    </source>
</evidence>
<organism evidence="3 4">
    <name type="scientific">Arthrobacter livingstonensis</name>
    <dbReference type="NCBI Taxonomy" id="670078"/>
    <lineage>
        <taxon>Bacteria</taxon>
        <taxon>Bacillati</taxon>
        <taxon>Actinomycetota</taxon>
        <taxon>Actinomycetes</taxon>
        <taxon>Micrococcales</taxon>
        <taxon>Micrococcaceae</taxon>
        <taxon>Arthrobacter</taxon>
    </lineage>
</organism>
<dbReference type="InterPro" id="IPR025159">
    <property type="entry name" value="AbiEi_N"/>
</dbReference>
<protein>
    <submittedName>
        <fullName evidence="3">Uncharacterized protein</fullName>
    </submittedName>
</protein>
<dbReference type="EMBL" id="QJVD01000014">
    <property type="protein sequence ID" value="PYI66590.1"/>
    <property type="molecule type" value="Genomic_DNA"/>
</dbReference>
<proteinExistence type="predicted"/>
<comment type="caution">
    <text evidence="3">The sequence shown here is derived from an EMBL/GenBank/DDBJ whole genome shotgun (WGS) entry which is preliminary data.</text>
</comment>
<name>A0A2V5LIB8_9MICC</name>
<sequence>MDKSIVETTFRSLWPRDRFVATAGQLQAAGLGPKFVSDGVRLGLLVRLRRGVYIPRNRWTEKPPWQQAKINLAAHIAASRGSLVYTCFSAARLHGLHVWDCSLDIHVNVRYRSSPGKTAGDVKVHSLEIPAGDVVRRHFSGVGTANLSSLSRTVLDCAVDAPFAQAVVIGDSALHRGLTMGELNAALLAMQGRKGTKRAGRVVHALNALSESAGETRTRLIMIDLPIPRPELQIKLIVDGREYRPDFAWREVKLIVEFDGNTKYFDYEPTAEALIKERERESALMEQGWTFVRLKWKHLGNPDQVRARILAAYDRAAGAQAA</sequence>
<dbReference type="InterPro" id="IPR007569">
    <property type="entry name" value="DUF559"/>
</dbReference>
<gene>
    <name evidence="3" type="ORF">CVV68_13560</name>
</gene>
<keyword evidence="4" id="KW-1185">Reference proteome</keyword>
<evidence type="ECO:0000259" key="2">
    <source>
        <dbReference type="Pfam" id="PF13338"/>
    </source>
</evidence>
<feature type="domain" description="DUF559" evidence="1">
    <location>
        <begin position="242"/>
        <end position="312"/>
    </location>
</feature>
<dbReference type="Gene3D" id="3.40.960.10">
    <property type="entry name" value="VSR Endonuclease"/>
    <property type="match status" value="1"/>
</dbReference>
<dbReference type="RefSeq" id="WP_110501546.1">
    <property type="nucleotide sequence ID" value="NZ_QJVD01000014.1"/>
</dbReference>
<accession>A0A2V5LIB8</accession>
<dbReference type="Pfam" id="PF04480">
    <property type="entry name" value="DUF559"/>
    <property type="match status" value="1"/>
</dbReference>
<evidence type="ECO:0000259" key="1">
    <source>
        <dbReference type="Pfam" id="PF04480"/>
    </source>
</evidence>
<evidence type="ECO:0000313" key="3">
    <source>
        <dbReference type="EMBL" id="PYI66590.1"/>
    </source>
</evidence>
<dbReference type="AlphaFoldDB" id="A0A2V5LIB8"/>
<dbReference type="Pfam" id="PF13338">
    <property type="entry name" value="AbiEi_4"/>
    <property type="match status" value="1"/>
</dbReference>
<reference evidence="3 4" key="1">
    <citation type="submission" date="2018-05" db="EMBL/GenBank/DDBJ databases">
        <title>Genetic diversity of glacier-inhabiting Cryobacterium bacteria in China and description of Cryobacterium mengkeensis sp. nov. and Arthrobacter glacialis sp. nov.</title>
        <authorList>
            <person name="Liu Q."/>
            <person name="Xin Y.-H."/>
        </authorList>
    </citation>
    <scope>NUCLEOTIDE SEQUENCE [LARGE SCALE GENOMIC DNA]</scope>
    <source>
        <strain evidence="3 4">LI2</strain>
    </source>
</reference>